<evidence type="ECO:0000256" key="1">
    <source>
        <dbReference type="SAM" id="SignalP"/>
    </source>
</evidence>
<dbReference type="RefSeq" id="WP_275819914.1">
    <property type="nucleotide sequence ID" value="NZ_JARHUD010000002.1"/>
</dbReference>
<accession>A0ABT5YJ30</accession>
<name>A0ABT5YJ30_9PROT</name>
<reference evidence="2 3" key="1">
    <citation type="submission" date="2023-03" db="EMBL/GenBank/DDBJ databases">
        <title>Fodinicurvata sp. CAU 1616 isolated from sea sendiment.</title>
        <authorList>
            <person name="Kim W."/>
        </authorList>
    </citation>
    <scope>NUCLEOTIDE SEQUENCE [LARGE SCALE GENOMIC DNA]</scope>
    <source>
        <strain evidence="2 3">CAU 1616</strain>
    </source>
</reference>
<dbReference type="PROSITE" id="PS51257">
    <property type="entry name" value="PROKAR_LIPOPROTEIN"/>
    <property type="match status" value="1"/>
</dbReference>
<sequence>MRRLLLLALVAAALSACQTDSRRQALATSASAVELRSYQSRAFDTTDREQTLRSVIATLQDLSFVVDNANAMLGSVSATKLDGYALRMTVTLRPRGESQTLVRASAQYNLTPVEDALPYQQFFDALEQAMFLTAHEVD</sequence>
<evidence type="ECO:0000313" key="3">
    <source>
        <dbReference type="Proteomes" id="UP001215503"/>
    </source>
</evidence>
<feature type="signal peptide" evidence="1">
    <location>
        <begin position="1"/>
        <end position="18"/>
    </location>
</feature>
<evidence type="ECO:0008006" key="4">
    <source>
        <dbReference type="Google" id="ProtNLM"/>
    </source>
</evidence>
<comment type="caution">
    <text evidence="2">The sequence shown here is derived from an EMBL/GenBank/DDBJ whole genome shotgun (WGS) entry which is preliminary data.</text>
</comment>
<keyword evidence="1" id="KW-0732">Signal</keyword>
<proteinExistence type="predicted"/>
<protein>
    <recommendedName>
        <fullName evidence="4">DUF4410 domain-containing protein</fullName>
    </recommendedName>
</protein>
<keyword evidence="3" id="KW-1185">Reference proteome</keyword>
<organism evidence="2 3">
    <name type="scientific">Aquibaculum arenosum</name>
    <dbReference type="NCBI Taxonomy" id="3032591"/>
    <lineage>
        <taxon>Bacteria</taxon>
        <taxon>Pseudomonadati</taxon>
        <taxon>Pseudomonadota</taxon>
        <taxon>Alphaproteobacteria</taxon>
        <taxon>Rhodospirillales</taxon>
        <taxon>Rhodovibrionaceae</taxon>
        <taxon>Aquibaculum</taxon>
    </lineage>
</organism>
<feature type="chain" id="PRO_5046902099" description="DUF4410 domain-containing protein" evidence="1">
    <location>
        <begin position="19"/>
        <end position="138"/>
    </location>
</feature>
<dbReference type="EMBL" id="JARHUD010000002">
    <property type="protein sequence ID" value="MDF2094950.1"/>
    <property type="molecule type" value="Genomic_DNA"/>
</dbReference>
<dbReference type="Proteomes" id="UP001215503">
    <property type="component" value="Unassembled WGS sequence"/>
</dbReference>
<gene>
    <name evidence="2" type="ORF">P2G67_03055</name>
</gene>
<evidence type="ECO:0000313" key="2">
    <source>
        <dbReference type="EMBL" id="MDF2094950.1"/>
    </source>
</evidence>